<feature type="region of interest" description="Disordered" evidence="1">
    <location>
        <begin position="893"/>
        <end position="920"/>
    </location>
</feature>
<gene>
    <name evidence="2" type="ORF">PODCO_104190</name>
</gene>
<proteinExistence type="predicted"/>
<dbReference type="Proteomes" id="UP000280685">
    <property type="component" value="Chromosome 1"/>
</dbReference>
<feature type="region of interest" description="Disordered" evidence="1">
    <location>
        <begin position="962"/>
        <end position="984"/>
    </location>
</feature>
<evidence type="ECO:0000256" key="1">
    <source>
        <dbReference type="SAM" id="MobiDB-lite"/>
    </source>
</evidence>
<feature type="compositionally biased region" description="Low complexity" evidence="1">
    <location>
        <begin position="838"/>
        <end position="847"/>
    </location>
</feature>
<feature type="region of interest" description="Disordered" evidence="1">
    <location>
        <begin position="177"/>
        <end position="212"/>
    </location>
</feature>
<feature type="compositionally biased region" description="Low complexity" evidence="1">
    <location>
        <begin position="336"/>
        <end position="348"/>
    </location>
</feature>
<feature type="compositionally biased region" description="Basic and acidic residues" evidence="1">
    <location>
        <begin position="294"/>
        <end position="318"/>
    </location>
</feature>
<keyword evidence="3" id="KW-1185">Reference proteome</keyword>
<evidence type="ECO:0000313" key="2">
    <source>
        <dbReference type="EMBL" id="VBB71776.1"/>
    </source>
</evidence>
<feature type="compositionally biased region" description="Pro residues" evidence="1">
    <location>
        <begin position="805"/>
        <end position="816"/>
    </location>
</feature>
<feature type="region of interest" description="Disordered" evidence="1">
    <location>
        <begin position="330"/>
        <end position="350"/>
    </location>
</feature>
<feature type="region of interest" description="Disordered" evidence="1">
    <location>
        <begin position="749"/>
        <end position="870"/>
    </location>
</feature>
<name>A0ABY6RU53_PODCO</name>
<feature type="compositionally biased region" description="Polar residues" evidence="1">
    <location>
        <begin position="198"/>
        <end position="208"/>
    </location>
</feature>
<feature type="compositionally biased region" description="Basic and acidic residues" evidence="1">
    <location>
        <begin position="495"/>
        <end position="505"/>
    </location>
</feature>
<feature type="compositionally biased region" description="Pro residues" evidence="1">
    <location>
        <begin position="477"/>
        <end position="487"/>
    </location>
</feature>
<feature type="compositionally biased region" description="Low complexity" evidence="1">
    <location>
        <begin position="419"/>
        <end position="433"/>
    </location>
</feature>
<feature type="compositionally biased region" description="Basic and acidic residues" evidence="1">
    <location>
        <begin position="270"/>
        <end position="280"/>
    </location>
</feature>
<protein>
    <submittedName>
        <fullName evidence="2">Uncharacterized protein</fullName>
    </submittedName>
</protein>
<feature type="compositionally biased region" description="Basic and acidic residues" evidence="1">
    <location>
        <begin position="962"/>
        <end position="974"/>
    </location>
</feature>
<organism evidence="2 3">
    <name type="scientific">Podospora comata</name>
    <dbReference type="NCBI Taxonomy" id="48703"/>
    <lineage>
        <taxon>Eukaryota</taxon>
        <taxon>Fungi</taxon>
        <taxon>Dikarya</taxon>
        <taxon>Ascomycota</taxon>
        <taxon>Pezizomycotina</taxon>
        <taxon>Sordariomycetes</taxon>
        <taxon>Sordariomycetidae</taxon>
        <taxon>Sordariales</taxon>
        <taxon>Podosporaceae</taxon>
        <taxon>Podospora</taxon>
    </lineage>
</organism>
<feature type="compositionally biased region" description="Low complexity" evidence="1">
    <location>
        <begin position="372"/>
        <end position="383"/>
    </location>
</feature>
<feature type="region of interest" description="Disordered" evidence="1">
    <location>
        <begin position="366"/>
        <end position="537"/>
    </location>
</feature>
<feature type="compositionally biased region" description="Polar residues" evidence="1">
    <location>
        <begin position="749"/>
        <end position="802"/>
    </location>
</feature>
<feature type="compositionally biased region" description="Polar residues" evidence="1">
    <location>
        <begin position="241"/>
        <end position="263"/>
    </location>
</feature>
<dbReference type="EMBL" id="LR026964">
    <property type="protein sequence ID" value="VBB71776.1"/>
    <property type="molecule type" value="Genomic_DNA"/>
</dbReference>
<feature type="compositionally biased region" description="Polar residues" evidence="1">
    <location>
        <begin position="402"/>
        <end position="418"/>
    </location>
</feature>
<sequence>MGPDVAFTKHPNGSVSSLARAEMQAAHQFLPPPVEQVQRYHTKNLPPPPPDRRLSSVSVLSREMNVAFAGTEDMLSLDTDQREVLEKQEQEGNQQEMPAHTHVSIPTRASDDVISPQPKSALPKLWKMTGHDGFRTSASREGSIDSTHHMTAYVSCNRSNTQLTPEEVELRRQPHEYEHAGTEGPKNSLTEPWLPSPLSDQSVTSLQKDVSREPVTAISDTALIDINTALRTLEPEERRPSNASSLNPPGSRLGSTPHASSPASHIVRRNKPDFPREKKAAPGPSPLKKTPRSAVHDDHAWSRGYRIPDSDEHRSSHDMYHEAAVEMVSKTPPNSPAHISSTASSSKHIPLEQIIKGIQLTEMNTADAGNASSEPSSWYSSSHHSTKPLLASPPRPPPFSHQYHQSPREGQQLQNIRRSSGSSAFSALSATSAPQRHLQPGDRSVMASTSTFGGPSHFHIHPPSSSHSRKPSRSSPSPSPSQKPSPPGDNGNRLGDLDGEVHADGDSSMGCRGRRTCSISRTQGTRSIPISRPGSDVVTQTVSIDAKSHDAWSSHFSPSPTSPKRYSSILSKIFRRSTGVYPVTPLRSPSKQKGPYSLMLESAQQRRALHQIQHQLGSDVKPTIPTTPNHLSFSQIFSKAGAAATAPFKTADERRRSKLKNKIRVYGDEGQLLGQKEGATPFKHKTEAANNETPSARASKHSMLAGYDRTKSAHELMGEGTLIPPNDNPIWMGPGVATYVHGMSVSSTPRLVSTPSGTPGVTSARLSAANTATASGTDSNSVWSRAPTLSATGTPTRTTFGSIASPPPPPPPPPPATATRGNTSSPPARYRKTPAGGSDSSQSHSRSPAVGPRLGATATESRYSPAASLPLPPVHVPPPFVPRSFTAQVSVLDNPLKQTRGTSPRPTPSPKPSNATRSEIEIPGYTTLLADGAAYGGSRTRAVGLGILVPWRTKSVIEREEREKIEGQKKKEEGMEVEGVRNVL</sequence>
<feature type="compositionally biased region" description="Polar residues" evidence="1">
    <location>
        <begin position="517"/>
        <end position="528"/>
    </location>
</feature>
<reference evidence="2" key="1">
    <citation type="submission" date="2018-02" db="EMBL/GenBank/DDBJ databases">
        <authorList>
            <person name="Silar P."/>
        </authorList>
    </citation>
    <scope>NUCLEOTIDE SEQUENCE [LARGE SCALE GENOMIC DNA]</scope>
    <source>
        <strain evidence="2">T</strain>
    </source>
</reference>
<feature type="compositionally biased region" description="Low complexity" evidence="1">
    <location>
        <begin position="455"/>
        <end position="466"/>
    </location>
</feature>
<feature type="region of interest" description="Disordered" evidence="1">
    <location>
        <begin position="232"/>
        <end position="318"/>
    </location>
</feature>
<evidence type="ECO:0000313" key="3">
    <source>
        <dbReference type="Proteomes" id="UP000280685"/>
    </source>
</evidence>
<accession>A0ABY6RU53</accession>